<proteinExistence type="predicted"/>
<dbReference type="PANTHER" id="PTHR34385">
    <property type="entry name" value="D-ALANYL-D-ALANINE CARBOXYPEPTIDASE"/>
    <property type="match status" value="1"/>
</dbReference>
<dbReference type="RefSeq" id="WP_188725177.1">
    <property type="nucleotide sequence ID" value="NZ_BMJD01000016.1"/>
</dbReference>
<organism evidence="3 4">
    <name type="scientific">Lentibacillus populi</name>
    <dbReference type="NCBI Taxonomy" id="1827502"/>
    <lineage>
        <taxon>Bacteria</taxon>
        <taxon>Bacillati</taxon>
        <taxon>Bacillota</taxon>
        <taxon>Bacilli</taxon>
        <taxon>Bacillales</taxon>
        <taxon>Bacillaceae</taxon>
        <taxon>Lentibacillus</taxon>
    </lineage>
</organism>
<name>A0A9W5TY03_9BACI</name>
<dbReference type="AlphaFoldDB" id="A0A9W5TY03"/>
<keyword evidence="1" id="KW-0472">Membrane</keyword>
<dbReference type="EMBL" id="BMJD01000016">
    <property type="protein sequence ID" value="GGB44399.1"/>
    <property type="molecule type" value="Genomic_DNA"/>
</dbReference>
<keyword evidence="4" id="KW-1185">Reference proteome</keyword>
<sequence length="191" mass="21826">MKKINKDLLTWIIIILFFTAVIVIYNKVNNNQYIDQGENTTLPTELHPTVEKKKNTLLKKTTAIGIDVVITEGVRTVEEQDDLYAQGRSKKGEIITHSKGGESYHNYGLAFDYALQNGEGEIIWDLQYDGNQNGESDWFEVADIAKSLGFTWGGDWKHFTDYPHLQMDFGLSINQLQKGLRPEVKDDEQLE</sequence>
<dbReference type="InterPro" id="IPR009045">
    <property type="entry name" value="Zn_M74/Hedgehog-like"/>
</dbReference>
<reference evidence="3" key="2">
    <citation type="submission" date="2020-09" db="EMBL/GenBank/DDBJ databases">
        <authorList>
            <person name="Sun Q."/>
            <person name="Zhou Y."/>
        </authorList>
    </citation>
    <scope>NUCLEOTIDE SEQUENCE</scope>
    <source>
        <strain evidence="3">CGMCC 1.15454</strain>
    </source>
</reference>
<dbReference type="Proteomes" id="UP000621492">
    <property type="component" value="Unassembled WGS sequence"/>
</dbReference>
<evidence type="ECO:0000313" key="4">
    <source>
        <dbReference type="Proteomes" id="UP000621492"/>
    </source>
</evidence>
<accession>A0A9W5TY03</accession>
<feature type="transmembrane region" description="Helical" evidence="1">
    <location>
        <begin position="7"/>
        <end position="25"/>
    </location>
</feature>
<comment type="caution">
    <text evidence="3">The sequence shown here is derived from an EMBL/GenBank/DDBJ whole genome shotgun (WGS) entry which is preliminary data.</text>
</comment>
<keyword evidence="1" id="KW-1133">Transmembrane helix</keyword>
<dbReference type="PANTHER" id="PTHR34385:SF1">
    <property type="entry name" value="PEPTIDOGLYCAN L-ALANYL-D-GLUTAMATE ENDOPEPTIDASE CWLK"/>
    <property type="match status" value="1"/>
</dbReference>
<gene>
    <name evidence="3" type="primary">cwlK</name>
    <name evidence="3" type="ORF">GCM10011409_22450</name>
</gene>
<dbReference type="Pfam" id="PF13539">
    <property type="entry name" value="Peptidase_M15_4"/>
    <property type="match status" value="1"/>
</dbReference>
<reference evidence="3" key="1">
    <citation type="journal article" date="2014" name="Int. J. Syst. Evol. Microbiol.">
        <title>Complete genome sequence of Corynebacterium casei LMG S-19264T (=DSM 44701T), isolated from a smear-ripened cheese.</title>
        <authorList>
            <consortium name="US DOE Joint Genome Institute (JGI-PGF)"/>
            <person name="Walter F."/>
            <person name="Albersmeier A."/>
            <person name="Kalinowski J."/>
            <person name="Ruckert C."/>
        </authorList>
    </citation>
    <scope>NUCLEOTIDE SEQUENCE</scope>
    <source>
        <strain evidence="3">CGMCC 1.15454</strain>
    </source>
</reference>
<evidence type="ECO:0000259" key="2">
    <source>
        <dbReference type="Pfam" id="PF13539"/>
    </source>
</evidence>
<evidence type="ECO:0000256" key="1">
    <source>
        <dbReference type="SAM" id="Phobius"/>
    </source>
</evidence>
<feature type="domain" description="Peptidase M15C" evidence="2">
    <location>
        <begin position="97"/>
        <end position="167"/>
    </location>
</feature>
<protein>
    <submittedName>
        <fullName evidence="3">Peptidoglycan L-alanyl-D-glutamate endopeptidase CwlK</fullName>
    </submittedName>
</protein>
<dbReference type="InterPro" id="IPR052179">
    <property type="entry name" value="DD-CPase-like"/>
</dbReference>
<dbReference type="Gene3D" id="3.30.1380.10">
    <property type="match status" value="1"/>
</dbReference>
<dbReference type="InterPro" id="IPR039561">
    <property type="entry name" value="Peptidase_M15C"/>
</dbReference>
<keyword evidence="1" id="KW-0812">Transmembrane</keyword>
<dbReference type="CDD" id="cd14845">
    <property type="entry name" value="L-Ala-D-Glu_peptidase_like"/>
    <property type="match status" value="1"/>
</dbReference>
<dbReference type="GO" id="GO:0008233">
    <property type="term" value="F:peptidase activity"/>
    <property type="evidence" value="ECO:0007669"/>
    <property type="project" value="InterPro"/>
</dbReference>
<dbReference type="SUPFAM" id="SSF55166">
    <property type="entry name" value="Hedgehog/DD-peptidase"/>
    <property type="match status" value="1"/>
</dbReference>
<evidence type="ECO:0000313" key="3">
    <source>
        <dbReference type="EMBL" id="GGB44399.1"/>
    </source>
</evidence>